<dbReference type="InterPro" id="IPR015402">
    <property type="entry name" value="DUF1980"/>
</dbReference>
<keyword evidence="2" id="KW-0472">Membrane</keyword>
<organism evidence="4 5">
    <name type="scientific">Nakamurella endophytica</name>
    <dbReference type="NCBI Taxonomy" id="1748367"/>
    <lineage>
        <taxon>Bacteria</taxon>
        <taxon>Bacillati</taxon>
        <taxon>Actinomycetota</taxon>
        <taxon>Actinomycetes</taxon>
        <taxon>Nakamurellales</taxon>
        <taxon>Nakamurellaceae</taxon>
        <taxon>Nakamurella</taxon>
    </lineage>
</organism>
<proteinExistence type="predicted"/>
<evidence type="ECO:0000313" key="4">
    <source>
        <dbReference type="EMBL" id="GGM06658.1"/>
    </source>
</evidence>
<protein>
    <submittedName>
        <fullName evidence="4">TIGR03943 family protein</fullName>
    </submittedName>
</protein>
<feature type="region of interest" description="Disordered" evidence="1">
    <location>
        <begin position="154"/>
        <end position="177"/>
    </location>
</feature>
<gene>
    <name evidence="4" type="ORF">GCM10011594_28410</name>
</gene>
<keyword evidence="2" id="KW-0812">Transmembrane</keyword>
<accession>A0A917WI50</accession>
<dbReference type="Pfam" id="PF21537">
    <property type="entry name" value="DUF1980_C"/>
    <property type="match status" value="1"/>
</dbReference>
<dbReference type="EMBL" id="BMNA01000005">
    <property type="protein sequence ID" value="GGM06658.1"/>
    <property type="molecule type" value="Genomic_DNA"/>
</dbReference>
<dbReference type="NCBIfam" id="TIGR03943">
    <property type="entry name" value="TIGR03943 family putative permease subunit"/>
    <property type="match status" value="1"/>
</dbReference>
<evidence type="ECO:0000313" key="5">
    <source>
        <dbReference type="Proteomes" id="UP000655208"/>
    </source>
</evidence>
<reference evidence="4" key="2">
    <citation type="submission" date="2020-09" db="EMBL/GenBank/DDBJ databases">
        <authorList>
            <person name="Sun Q."/>
            <person name="Zhou Y."/>
        </authorList>
    </citation>
    <scope>NUCLEOTIDE SEQUENCE</scope>
    <source>
        <strain evidence="4">CGMCC 4.7308</strain>
    </source>
</reference>
<keyword evidence="2" id="KW-1133">Transmembrane helix</keyword>
<name>A0A917WI50_9ACTN</name>
<keyword evidence="5" id="KW-1185">Reference proteome</keyword>
<dbReference type="InterPro" id="IPR048447">
    <property type="entry name" value="DUF1980_C"/>
</dbReference>
<dbReference type="AlphaFoldDB" id="A0A917WI50"/>
<dbReference type="Proteomes" id="UP000655208">
    <property type="component" value="Unassembled WGS sequence"/>
</dbReference>
<feature type="transmembrane region" description="Helical" evidence="2">
    <location>
        <begin position="117"/>
        <end position="134"/>
    </location>
</feature>
<evidence type="ECO:0000256" key="1">
    <source>
        <dbReference type="SAM" id="MobiDB-lite"/>
    </source>
</evidence>
<comment type="caution">
    <text evidence="4">The sequence shown here is derived from an EMBL/GenBank/DDBJ whole genome shotgun (WGS) entry which is preliminary data.</text>
</comment>
<evidence type="ECO:0000256" key="2">
    <source>
        <dbReference type="SAM" id="Phobius"/>
    </source>
</evidence>
<feature type="domain" description="DUF1980" evidence="3">
    <location>
        <begin position="215"/>
        <end position="316"/>
    </location>
</feature>
<evidence type="ECO:0000259" key="3">
    <source>
        <dbReference type="Pfam" id="PF21537"/>
    </source>
</evidence>
<sequence>MNRQAQSVLMALVGGVLLAVTVSGRYTSYVKPGFGPLLLLAGGILVVAGVAALLLSLRDDRRRRAEHGGVPAVAEPVPAVAAAAETGHGSTGAVPAGDEAVLQGGHGHDHDRSRAPWLLLAPVLVLLVVAPPALGAEAVTRNAGSQAVAGMEAVQQPSGAGAEDAAGGTSGGYAFNDGSGHGEGTAAFAKRRPTKQFPPLPAGEDPAIGIKEFVLRALYDADDSVGDTPVTVVGFVAPAGDGWTGGYSIARLAISCCAADATPMRIHVDGTPPYPVDTWVSAVVTARAGTAAQDNDYVPAADVVSMQRVTQPADPYEH</sequence>
<feature type="transmembrane region" description="Helical" evidence="2">
    <location>
        <begin position="34"/>
        <end position="55"/>
    </location>
</feature>
<reference evidence="4" key="1">
    <citation type="journal article" date="2014" name="Int. J. Syst. Evol. Microbiol.">
        <title>Complete genome sequence of Corynebacterium casei LMG S-19264T (=DSM 44701T), isolated from a smear-ripened cheese.</title>
        <authorList>
            <consortium name="US DOE Joint Genome Institute (JGI-PGF)"/>
            <person name="Walter F."/>
            <person name="Albersmeier A."/>
            <person name="Kalinowski J."/>
            <person name="Ruckert C."/>
        </authorList>
    </citation>
    <scope>NUCLEOTIDE SEQUENCE</scope>
    <source>
        <strain evidence="4">CGMCC 4.7308</strain>
    </source>
</reference>